<accession>A0A562S4Z1</accession>
<evidence type="ECO:0000313" key="2">
    <source>
        <dbReference type="Proteomes" id="UP000316291"/>
    </source>
</evidence>
<comment type="caution">
    <text evidence="1">The sequence shown here is derived from an EMBL/GenBank/DDBJ whole genome shotgun (WGS) entry which is preliminary data.</text>
</comment>
<dbReference type="EMBL" id="VLLA01000001">
    <property type="protein sequence ID" value="TWI76349.1"/>
    <property type="molecule type" value="Genomic_DNA"/>
</dbReference>
<proteinExistence type="predicted"/>
<reference evidence="1 2" key="1">
    <citation type="journal article" date="2015" name="Stand. Genomic Sci.">
        <title>Genomic Encyclopedia of Bacterial and Archaeal Type Strains, Phase III: the genomes of soil and plant-associated and newly described type strains.</title>
        <authorList>
            <person name="Whitman W.B."/>
            <person name="Woyke T."/>
            <person name="Klenk H.P."/>
            <person name="Zhou Y."/>
            <person name="Lilburn T.G."/>
            <person name="Beck B.J."/>
            <person name="De Vos P."/>
            <person name="Vandamme P."/>
            <person name="Eisen J.A."/>
            <person name="Garrity G."/>
            <person name="Hugenholtz P."/>
            <person name="Kyrpides N.C."/>
        </authorList>
    </citation>
    <scope>NUCLEOTIDE SEQUENCE [LARGE SCALE GENOMIC DNA]</scope>
    <source>
        <strain evidence="1 2">CGMCC 1.10948</strain>
    </source>
</reference>
<organism evidence="1 2">
    <name type="scientific">Bradyrhizobium huanghuaihaiense</name>
    <dbReference type="NCBI Taxonomy" id="990078"/>
    <lineage>
        <taxon>Bacteria</taxon>
        <taxon>Pseudomonadati</taxon>
        <taxon>Pseudomonadota</taxon>
        <taxon>Alphaproteobacteria</taxon>
        <taxon>Hyphomicrobiales</taxon>
        <taxon>Nitrobacteraceae</taxon>
        <taxon>Bradyrhizobium</taxon>
    </lineage>
</organism>
<dbReference type="AlphaFoldDB" id="A0A562S4Z1"/>
<gene>
    <name evidence="1" type="ORF">IQ16_00588</name>
</gene>
<sequence>MAGALPKPAQCRRVGKGAKRRAHHLSPHLCLVGTLRFAHPTAPFAWRTLAPTNIPPHSFTHHKEFFPETASQILP</sequence>
<dbReference type="Proteomes" id="UP000316291">
    <property type="component" value="Unassembled WGS sequence"/>
</dbReference>
<keyword evidence="2" id="KW-1185">Reference proteome</keyword>
<protein>
    <submittedName>
        <fullName evidence="1">Uncharacterized protein</fullName>
    </submittedName>
</protein>
<name>A0A562S4Z1_9BRAD</name>
<evidence type="ECO:0000313" key="1">
    <source>
        <dbReference type="EMBL" id="TWI76349.1"/>
    </source>
</evidence>